<name>C0PAX6_MAIZE</name>
<reference evidence="1" key="1">
    <citation type="journal article" date="2009" name="PLoS Genet.">
        <title>Sequencing, mapping, and analysis of 27,455 maize full-length cDNAs.</title>
        <authorList>
            <person name="Soderlund C."/>
            <person name="Descour A."/>
            <person name="Kudrna D."/>
            <person name="Bomhoff M."/>
            <person name="Boyd L."/>
            <person name="Currie J."/>
            <person name="Angelova A."/>
            <person name="Collura K."/>
            <person name="Wissotski M."/>
            <person name="Ashley E."/>
            <person name="Morrow D."/>
            <person name="Fernandes J."/>
            <person name="Walbot V."/>
            <person name="Yu Y."/>
        </authorList>
    </citation>
    <scope>NUCLEOTIDE SEQUENCE</scope>
    <source>
        <strain evidence="1">B73</strain>
    </source>
</reference>
<evidence type="ECO:0000313" key="1">
    <source>
        <dbReference type="EMBL" id="ACN31321.1"/>
    </source>
</evidence>
<dbReference type="EMBL" id="BT065445">
    <property type="protein sequence ID" value="ACN31321.1"/>
    <property type="molecule type" value="mRNA"/>
</dbReference>
<accession>C0PAX6</accession>
<proteinExistence type="evidence at transcript level"/>
<organism evidence="1">
    <name type="scientific">Zea mays</name>
    <name type="common">Maize</name>
    <dbReference type="NCBI Taxonomy" id="4577"/>
    <lineage>
        <taxon>Eukaryota</taxon>
        <taxon>Viridiplantae</taxon>
        <taxon>Streptophyta</taxon>
        <taxon>Embryophyta</taxon>
        <taxon>Tracheophyta</taxon>
        <taxon>Spermatophyta</taxon>
        <taxon>Magnoliopsida</taxon>
        <taxon>Liliopsida</taxon>
        <taxon>Poales</taxon>
        <taxon>Poaceae</taxon>
        <taxon>PACMAD clade</taxon>
        <taxon>Panicoideae</taxon>
        <taxon>Andropogonodae</taxon>
        <taxon>Andropogoneae</taxon>
        <taxon>Tripsacinae</taxon>
        <taxon>Zea</taxon>
    </lineage>
</organism>
<dbReference type="AlphaFoldDB" id="C0PAX6"/>
<reference evidence="1" key="2">
    <citation type="submission" date="2012-06" db="EMBL/GenBank/DDBJ databases">
        <authorList>
            <person name="Yu Y."/>
            <person name="Currie J."/>
            <person name="Lomeli R."/>
            <person name="Angelova A."/>
            <person name="Collura K."/>
            <person name="Wissotski M."/>
            <person name="Campos D."/>
            <person name="Kudrna D."/>
            <person name="Golser W."/>
            <person name="Ashely E."/>
            <person name="Descour A."/>
            <person name="Fernandes J."/>
            <person name="Soderlund C."/>
            <person name="Walbot V."/>
        </authorList>
    </citation>
    <scope>NUCLEOTIDE SEQUENCE</scope>
    <source>
        <strain evidence="1">B73</strain>
    </source>
</reference>
<protein>
    <submittedName>
        <fullName evidence="1">Uncharacterized protein</fullName>
    </submittedName>
</protein>
<sequence>MTEEREHALSDLEVVPGRVAAAVLVGVLAESIIAAAGVRVGRALPAPLVVAGQTQAAAALDVVELRQLVEPAALLAEALAEAGDEHDGGLGVRLAHLVPPVVRLLLGHQVRVAPLRLAPRPAAAACRNDRRRRRGPSCCRRPRRLRRARPWTPLPSSRRPWRTCSCGPWRRRRRGRRPAWAIEVRPGSWRCGAGALVPCLS</sequence>